<accession>A0ABW6XX23</accession>
<comment type="caution">
    <text evidence="1">The sequence shown here is derived from an EMBL/GenBank/DDBJ whole genome shotgun (WGS) entry which is preliminary data.</text>
</comment>
<evidence type="ECO:0000313" key="2">
    <source>
        <dbReference type="Proteomes" id="UP001602370"/>
    </source>
</evidence>
<proteinExistence type="predicted"/>
<dbReference type="Proteomes" id="UP001602370">
    <property type="component" value="Unassembled WGS sequence"/>
</dbReference>
<keyword evidence="2" id="KW-1185">Reference proteome</keyword>
<dbReference type="EMBL" id="JBIBDZ010000009">
    <property type="protein sequence ID" value="MFF5922068.1"/>
    <property type="molecule type" value="Genomic_DNA"/>
</dbReference>
<gene>
    <name evidence="1" type="ORF">ACFY8C_27595</name>
</gene>
<reference evidence="1 2" key="1">
    <citation type="submission" date="2024-10" db="EMBL/GenBank/DDBJ databases">
        <title>The Natural Products Discovery Center: Release of the First 8490 Sequenced Strains for Exploring Actinobacteria Biosynthetic Diversity.</title>
        <authorList>
            <person name="Kalkreuter E."/>
            <person name="Kautsar S.A."/>
            <person name="Yang D."/>
            <person name="Bader C.D."/>
            <person name="Teijaro C.N."/>
            <person name="Fluegel L."/>
            <person name="Davis C.M."/>
            <person name="Simpson J.R."/>
            <person name="Lauterbach L."/>
            <person name="Steele A.D."/>
            <person name="Gui C."/>
            <person name="Meng S."/>
            <person name="Li G."/>
            <person name="Viehrig K."/>
            <person name="Ye F."/>
            <person name="Su P."/>
            <person name="Kiefer A.F."/>
            <person name="Nichols A."/>
            <person name="Cepeda A.J."/>
            <person name="Yan W."/>
            <person name="Fan B."/>
            <person name="Jiang Y."/>
            <person name="Adhikari A."/>
            <person name="Zheng C.-J."/>
            <person name="Schuster L."/>
            <person name="Cowan T.M."/>
            <person name="Smanski M.J."/>
            <person name="Chevrette M.G."/>
            <person name="De Carvalho L.P.S."/>
            <person name="Shen B."/>
        </authorList>
    </citation>
    <scope>NUCLEOTIDE SEQUENCE [LARGE SCALE GENOMIC DNA]</scope>
    <source>
        <strain evidence="1 2">NPDC012605</strain>
    </source>
</reference>
<protein>
    <submittedName>
        <fullName evidence="1">Uncharacterized protein</fullName>
    </submittedName>
</protein>
<sequence length="127" mass="14457">MSEYDIYAGFRGPQAPGATLAEALRADLEVAFGIEFFCDTDGQSPSFTWGDNEHWLSCWVAVPPDLDEPYHSHPARVTANQPDSDAWAHRVFEALDATGRYSLFMIEDEEDLVRTNMELARTQWEER</sequence>
<organism evidence="1 2">
    <name type="scientific">Streptomyces flavochromogenes</name>
    <dbReference type="NCBI Taxonomy" id="68199"/>
    <lineage>
        <taxon>Bacteria</taxon>
        <taxon>Bacillati</taxon>
        <taxon>Actinomycetota</taxon>
        <taxon>Actinomycetes</taxon>
        <taxon>Kitasatosporales</taxon>
        <taxon>Streptomycetaceae</taxon>
        <taxon>Streptomyces</taxon>
    </lineage>
</organism>
<name>A0ABW6XX23_9ACTN</name>
<dbReference type="RefSeq" id="WP_388309405.1">
    <property type="nucleotide sequence ID" value="NZ_JBIBDZ010000009.1"/>
</dbReference>
<evidence type="ECO:0000313" key="1">
    <source>
        <dbReference type="EMBL" id="MFF5922068.1"/>
    </source>
</evidence>